<accession>A0ABQ7FVA3</accession>
<proteinExistence type="predicted"/>
<dbReference type="EMBL" id="MU071496">
    <property type="protein sequence ID" value="KAF5826017.1"/>
    <property type="molecule type" value="Genomic_DNA"/>
</dbReference>
<feature type="compositionally biased region" description="Polar residues" evidence="1">
    <location>
        <begin position="11"/>
        <end position="30"/>
    </location>
</feature>
<keyword evidence="3" id="KW-1185">Reference proteome</keyword>
<dbReference type="PANTHER" id="PTHR32059:SF0">
    <property type="entry name" value="RAB11-BINDING PROTEIN RELCH"/>
    <property type="match status" value="1"/>
</dbReference>
<evidence type="ECO:0000313" key="3">
    <source>
        <dbReference type="Proteomes" id="UP000815325"/>
    </source>
</evidence>
<name>A0ABQ7FVA3_DUNSA</name>
<comment type="caution">
    <text evidence="2">The sequence shown here is derived from an EMBL/GenBank/DDBJ whole genome shotgun (WGS) entry which is preliminary data.</text>
</comment>
<dbReference type="PANTHER" id="PTHR32059">
    <property type="entry name" value="RAB11-BINDING PROTEIN RELCH"/>
    <property type="match status" value="1"/>
</dbReference>
<sequence length="203" mass="22032">QGLDTVHPAESQANKSASTLQEQEGQQTRSYPAEGLGTAPATRQDATATFDWSRVGEPTADDFKVLSQMDVLIDGPLLHGVDQEQLQQQHKHVLALATIVNQLTELLPRIMPALTIKSRLEMLPMVQTIILATLDPETQRVLVGLVFNGVATPDPAQRSAVVGLCAGVAAALGPTWAAQEVLSMCTKQEWQLRWAQHGQPKRS</sequence>
<dbReference type="Proteomes" id="UP000815325">
    <property type="component" value="Unassembled WGS sequence"/>
</dbReference>
<feature type="region of interest" description="Disordered" evidence="1">
    <location>
        <begin position="1"/>
        <end position="50"/>
    </location>
</feature>
<evidence type="ECO:0000256" key="1">
    <source>
        <dbReference type="SAM" id="MobiDB-lite"/>
    </source>
</evidence>
<gene>
    <name evidence="2" type="ORF">DUNSADRAFT_5374</name>
</gene>
<protein>
    <submittedName>
        <fullName evidence="2">Uncharacterized protein</fullName>
    </submittedName>
</protein>
<feature type="non-terminal residue" evidence="2">
    <location>
        <position position="1"/>
    </location>
</feature>
<organism evidence="2 3">
    <name type="scientific">Dunaliella salina</name>
    <name type="common">Green alga</name>
    <name type="synonym">Protococcus salinus</name>
    <dbReference type="NCBI Taxonomy" id="3046"/>
    <lineage>
        <taxon>Eukaryota</taxon>
        <taxon>Viridiplantae</taxon>
        <taxon>Chlorophyta</taxon>
        <taxon>core chlorophytes</taxon>
        <taxon>Chlorophyceae</taxon>
        <taxon>CS clade</taxon>
        <taxon>Chlamydomonadales</taxon>
        <taxon>Dunaliellaceae</taxon>
        <taxon>Dunaliella</taxon>
    </lineage>
</organism>
<reference evidence="2" key="1">
    <citation type="submission" date="2017-08" db="EMBL/GenBank/DDBJ databases">
        <authorList>
            <person name="Polle J.E."/>
            <person name="Barry K."/>
            <person name="Cushman J."/>
            <person name="Schmutz J."/>
            <person name="Tran D."/>
            <person name="Hathwaick L.T."/>
            <person name="Yim W.C."/>
            <person name="Jenkins J."/>
            <person name="Mckie-Krisberg Z.M."/>
            <person name="Prochnik S."/>
            <person name="Lindquist E."/>
            <person name="Dockter R.B."/>
            <person name="Adam C."/>
            <person name="Molina H."/>
            <person name="Bunkerborg J."/>
            <person name="Jin E."/>
            <person name="Buchheim M."/>
            <person name="Magnuson J."/>
        </authorList>
    </citation>
    <scope>NUCLEOTIDE SEQUENCE</scope>
    <source>
        <strain evidence="2">CCAP 19/18</strain>
    </source>
</reference>
<dbReference type="InterPro" id="IPR040362">
    <property type="entry name" value="RELCH"/>
</dbReference>
<evidence type="ECO:0000313" key="2">
    <source>
        <dbReference type="EMBL" id="KAF5826017.1"/>
    </source>
</evidence>